<dbReference type="PROSITE" id="PS51352">
    <property type="entry name" value="THIOREDOXIN_2"/>
    <property type="match status" value="1"/>
</dbReference>
<accession>A0ABT3QEH3</accession>
<reference evidence="3 4" key="1">
    <citation type="submission" date="2022-11" db="EMBL/GenBank/DDBJ databases">
        <title>Genome sequencing of Acetobacter type strain.</title>
        <authorList>
            <person name="Heo J."/>
            <person name="Lee D."/>
            <person name="Han B.-H."/>
            <person name="Hong S.-B."/>
            <person name="Kwon S.-W."/>
        </authorList>
    </citation>
    <scope>NUCLEOTIDE SEQUENCE [LARGE SCALE GENOMIC DNA]</scope>
    <source>
        <strain evidence="3 4">KACC 21253</strain>
    </source>
</reference>
<dbReference type="CDD" id="cd02947">
    <property type="entry name" value="TRX_family"/>
    <property type="match status" value="1"/>
</dbReference>
<sequence>MSSFHFRPLRSKSHKTIKLFTAALSLVVAQATLPAYAHAESGGDVPQISDLKFAAAVHPYASPEAAPQAVKDAFEEAQKTDKLVMLIFGANWCPDCLMLEGALKNASVAPWVNKNFAIANINVDHFQYNTDIAAKFGVKIKAIPLVLVITPAGKVLNSDGTLALGEARSMSAQAMVNKLNEWKNRR</sequence>
<dbReference type="Proteomes" id="UP001301152">
    <property type="component" value="Unassembled WGS sequence"/>
</dbReference>
<dbReference type="InterPro" id="IPR036249">
    <property type="entry name" value="Thioredoxin-like_sf"/>
</dbReference>
<name>A0ABT3QEH3_9PROT</name>
<dbReference type="Pfam" id="PF13899">
    <property type="entry name" value="Thioredoxin_7"/>
    <property type="match status" value="1"/>
</dbReference>
<keyword evidence="1" id="KW-0732">Signal</keyword>
<organism evidence="3 4">
    <name type="scientific">Acetobacter thailandicus</name>
    <dbReference type="NCBI Taxonomy" id="1502842"/>
    <lineage>
        <taxon>Bacteria</taxon>
        <taxon>Pseudomonadati</taxon>
        <taxon>Pseudomonadota</taxon>
        <taxon>Alphaproteobacteria</taxon>
        <taxon>Acetobacterales</taxon>
        <taxon>Acetobacteraceae</taxon>
        <taxon>Acetobacter</taxon>
    </lineage>
</organism>
<dbReference type="InterPro" id="IPR013766">
    <property type="entry name" value="Thioredoxin_domain"/>
</dbReference>
<dbReference type="EMBL" id="JAPIUZ010000003">
    <property type="protein sequence ID" value="MCX2563680.1"/>
    <property type="molecule type" value="Genomic_DNA"/>
</dbReference>
<comment type="caution">
    <text evidence="3">The sequence shown here is derived from an EMBL/GenBank/DDBJ whole genome shotgun (WGS) entry which is preliminary data.</text>
</comment>
<evidence type="ECO:0000313" key="4">
    <source>
        <dbReference type="Proteomes" id="UP001301152"/>
    </source>
</evidence>
<evidence type="ECO:0000259" key="2">
    <source>
        <dbReference type="PROSITE" id="PS51352"/>
    </source>
</evidence>
<keyword evidence="4" id="KW-1185">Reference proteome</keyword>
<evidence type="ECO:0000313" key="3">
    <source>
        <dbReference type="EMBL" id="MCX2563680.1"/>
    </source>
</evidence>
<dbReference type="Gene3D" id="3.40.30.10">
    <property type="entry name" value="Glutaredoxin"/>
    <property type="match status" value="1"/>
</dbReference>
<gene>
    <name evidence="3" type="ORF">OQ497_06885</name>
</gene>
<feature type="chain" id="PRO_5045606495" evidence="1">
    <location>
        <begin position="40"/>
        <end position="186"/>
    </location>
</feature>
<protein>
    <submittedName>
        <fullName evidence="3">Thioredoxin family protein</fullName>
    </submittedName>
</protein>
<feature type="domain" description="Thioredoxin" evidence="2">
    <location>
        <begin position="27"/>
        <end position="184"/>
    </location>
</feature>
<feature type="signal peptide" evidence="1">
    <location>
        <begin position="1"/>
        <end position="39"/>
    </location>
</feature>
<proteinExistence type="predicted"/>
<dbReference type="SUPFAM" id="SSF52833">
    <property type="entry name" value="Thioredoxin-like"/>
    <property type="match status" value="1"/>
</dbReference>
<evidence type="ECO:0000256" key="1">
    <source>
        <dbReference type="SAM" id="SignalP"/>
    </source>
</evidence>
<dbReference type="RefSeq" id="WP_173559686.1">
    <property type="nucleotide sequence ID" value="NZ_JAPIUZ010000003.1"/>
</dbReference>